<feature type="transmembrane region" description="Helical" evidence="1">
    <location>
        <begin position="20"/>
        <end position="43"/>
    </location>
</feature>
<keyword evidence="1" id="KW-0812">Transmembrane</keyword>
<proteinExistence type="predicted"/>
<accession>A0A2N5HJJ8</accession>
<organism evidence="2 3">
    <name type="scientific">Neobacillus cucumis</name>
    <dbReference type="NCBI Taxonomy" id="1740721"/>
    <lineage>
        <taxon>Bacteria</taxon>
        <taxon>Bacillati</taxon>
        <taxon>Bacillota</taxon>
        <taxon>Bacilli</taxon>
        <taxon>Bacillales</taxon>
        <taxon>Bacillaceae</taxon>
        <taxon>Neobacillus</taxon>
    </lineage>
</organism>
<keyword evidence="3" id="KW-1185">Reference proteome</keyword>
<sequence length="77" mass="8554">MPLISLYLFHVTAVEHSESLLWTFLTCNAFVVVAGIVFMYKLFTQKTVKIAGILFGLALAINYILIAIFGDPFDLLG</sequence>
<evidence type="ECO:0000313" key="3">
    <source>
        <dbReference type="Proteomes" id="UP000234950"/>
    </source>
</evidence>
<dbReference type="EMBL" id="PGVE01000040">
    <property type="protein sequence ID" value="PLS05668.1"/>
    <property type="molecule type" value="Genomic_DNA"/>
</dbReference>
<keyword evidence="1" id="KW-1133">Transmembrane helix</keyword>
<dbReference type="AlphaFoldDB" id="A0A2N5HJJ8"/>
<comment type="caution">
    <text evidence="2">The sequence shown here is derived from an EMBL/GenBank/DDBJ whole genome shotgun (WGS) entry which is preliminary data.</text>
</comment>
<protein>
    <submittedName>
        <fullName evidence="2">Uncharacterized protein</fullName>
    </submittedName>
</protein>
<gene>
    <name evidence="2" type="ORF">CVD27_09925</name>
</gene>
<feature type="transmembrane region" description="Helical" evidence="1">
    <location>
        <begin position="50"/>
        <end position="70"/>
    </location>
</feature>
<name>A0A2N5HJJ8_9BACI</name>
<reference evidence="2 3" key="1">
    <citation type="submission" date="2017-11" db="EMBL/GenBank/DDBJ databases">
        <title>Comparitive Functional Genomics of Dry Heat Resistant strains isolated from the Viking Spacecraft.</title>
        <authorList>
            <person name="Seuylemezian A."/>
            <person name="Cooper K."/>
            <person name="Vaishampayan P."/>
        </authorList>
    </citation>
    <scope>NUCLEOTIDE SEQUENCE [LARGE SCALE GENOMIC DNA]</scope>
    <source>
        <strain evidence="2 3">V32-6</strain>
    </source>
</reference>
<evidence type="ECO:0000313" key="2">
    <source>
        <dbReference type="EMBL" id="PLS05668.1"/>
    </source>
</evidence>
<dbReference type="Proteomes" id="UP000234950">
    <property type="component" value="Unassembled WGS sequence"/>
</dbReference>
<evidence type="ECO:0000256" key="1">
    <source>
        <dbReference type="SAM" id="Phobius"/>
    </source>
</evidence>
<keyword evidence="1" id="KW-0472">Membrane</keyword>